<comment type="catalytic activity">
    <reaction evidence="1">
        <text>S-ubiquitinyl-[E2 ubiquitin-conjugating enzyme]-L-cysteine + [acceptor protein]-L-lysine = [E2 ubiquitin-conjugating enzyme]-L-cysteine + N(6)-ubiquitinyl-[acceptor protein]-L-lysine.</text>
        <dbReference type="EC" id="2.3.2.27"/>
    </reaction>
</comment>
<name>I1HD86_BRADI</name>
<keyword evidence="13" id="KW-1185">Reference proteome</keyword>
<evidence type="ECO:0000256" key="5">
    <source>
        <dbReference type="ARBA" id="ARBA00022833"/>
    </source>
</evidence>
<dbReference type="GO" id="GO:0008270">
    <property type="term" value="F:zinc ion binding"/>
    <property type="evidence" value="ECO:0007669"/>
    <property type="project" value="UniProtKB-KW"/>
</dbReference>
<reference evidence="11 12" key="1">
    <citation type="journal article" date="2010" name="Nature">
        <title>Genome sequencing and analysis of the model grass Brachypodium distachyon.</title>
        <authorList>
            <consortium name="International Brachypodium Initiative"/>
        </authorList>
    </citation>
    <scope>NUCLEOTIDE SEQUENCE [LARGE SCALE GENOMIC DNA]</scope>
    <source>
        <strain evidence="11">Bd21</strain>
        <strain evidence="12">cv. Bd21</strain>
    </source>
</reference>
<dbReference type="InterPro" id="IPR013083">
    <property type="entry name" value="Znf_RING/FYVE/PHD"/>
</dbReference>
<keyword evidence="9" id="KW-1133">Transmembrane helix</keyword>
<dbReference type="GO" id="GO:0061630">
    <property type="term" value="F:ubiquitin protein ligase activity"/>
    <property type="evidence" value="ECO:0007669"/>
    <property type="project" value="UniProtKB-EC"/>
</dbReference>
<accession>I1HD86</accession>
<evidence type="ECO:0000259" key="10">
    <source>
        <dbReference type="PROSITE" id="PS50089"/>
    </source>
</evidence>
<reference evidence="12" key="3">
    <citation type="submission" date="2018-08" db="UniProtKB">
        <authorList>
            <consortium name="EnsemblPlants"/>
        </authorList>
    </citation>
    <scope>IDENTIFICATION</scope>
    <source>
        <strain evidence="12">cv. Bd21</strain>
    </source>
</reference>
<dbReference type="SUPFAM" id="SSF57850">
    <property type="entry name" value="RING/U-box"/>
    <property type="match status" value="1"/>
</dbReference>
<dbReference type="Proteomes" id="UP000008810">
    <property type="component" value="Chromosome 2"/>
</dbReference>
<dbReference type="OMA" id="VAPRVSM"/>
<proteinExistence type="inferred from homology"/>
<keyword evidence="3" id="KW-0479">Metal-binding</keyword>
<evidence type="ECO:0000256" key="3">
    <source>
        <dbReference type="ARBA" id="ARBA00022723"/>
    </source>
</evidence>
<feature type="transmembrane region" description="Helical" evidence="9">
    <location>
        <begin position="28"/>
        <end position="52"/>
    </location>
</feature>
<dbReference type="SMART" id="SM00184">
    <property type="entry name" value="RING"/>
    <property type="match status" value="1"/>
</dbReference>
<dbReference type="Gramene" id="KQK03288">
    <property type="protein sequence ID" value="KQK03288"/>
    <property type="gene ID" value="BRADI_2g06860v3"/>
</dbReference>
<evidence type="ECO:0000256" key="1">
    <source>
        <dbReference type="ARBA" id="ARBA00000900"/>
    </source>
</evidence>
<evidence type="ECO:0000313" key="11">
    <source>
        <dbReference type="EMBL" id="KQK03288.1"/>
    </source>
</evidence>
<dbReference type="PANTHER" id="PTHR14155:SF626">
    <property type="entry name" value="RING-TYPE DOMAIN-CONTAINING PROTEIN"/>
    <property type="match status" value="1"/>
</dbReference>
<reference evidence="11" key="2">
    <citation type="submission" date="2017-06" db="EMBL/GenBank/DDBJ databases">
        <title>WGS assembly of Brachypodium distachyon.</title>
        <authorList>
            <consortium name="The International Brachypodium Initiative"/>
            <person name="Lucas S."/>
            <person name="Harmon-Smith M."/>
            <person name="Lail K."/>
            <person name="Tice H."/>
            <person name="Grimwood J."/>
            <person name="Bruce D."/>
            <person name="Barry K."/>
            <person name="Shu S."/>
            <person name="Lindquist E."/>
            <person name="Wang M."/>
            <person name="Pitluck S."/>
            <person name="Vogel J.P."/>
            <person name="Garvin D.F."/>
            <person name="Mockler T.C."/>
            <person name="Schmutz J."/>
            <person name="Rokhsar D."/>
            <person name="Bevan M.W."/>
        </authorList>
    </citation>
    <scope>NUCLEOTIDE SEQUENCE</scope>
    <source>
        <strain evidence="11">Bd21</strain>
    </source>
</reference>
<evidence type="ECO:0000256" key="8">
    <source>
        <dbReference type="SAM" id="MobiDB-lite"/>
    </source>
</evidence>
<dbReference type="Pfam" id="PF13639">
    <property type="entry name" value="zf-RING_2"/>
    <property type="match status" value="1"/>
</dbReference>
<evidence type="ECO:0000256" key="4">
    <source>
        <dbReference type="ARBA" id="ARBA00022771"/>
    </source>
</evidence>
<evidence type="ECO:0000256" key="7">
    <source>
        <dbReference type="PROSITE-ProRule" id="PRU00175"/>
    </source>
</evidence>
<feature type="region of interest" description="Disordered" evidence="8">
    <location>
        <begin position="172"/>
        <end position="209"/>
    </location>
</feature>
<evidence type="ECO:0000313" key="12">
    <source>
        <dbReference type="EnsemblPlants" id="KQK03288"/>
    </source>
</evidence>
<keyword evidence="5" id="KW-0862">Zinc</keyword>
<gene>
    <name evidence="12" type="primary">LOC100824975</name>
    <name evidence="11" type="ORF">BRADI_2g06860v3</name>
</gene>
<dbReference type="EnsemblPlants" id="KQK03288">
    <property type="protein sequence ID" value="KQK03288"/>
    <property type="gene ID" value="BRADI_2g06860v3"/>
</dbReference>
<dbReference type="OrthoDB" id="637090at2759"/>
<keyword evidence="9" id="KW-0812">Transmembrane</keyword>
<protein>
    <recommendedName>
        <fullName evidence="2">RING-type E3 ubiquitin transferase</fullName>
        <ecNumber evidence="2">2.3.2.27</ecNumber>
    </recommendedName>
</protein>
<dbReference type="InterPro" id="IPR053238">
    <property type="entry name" value="RING-H2_zinc_finger"/>
</dbReference>
<sequence>MSTDTTNTALQPGLGGVGVSPCCGTTTLLAALAGSFACCFLFIIVFLCLRFLNIRRSWARRHSTAQAPLQRQPGLPLLNKRGLDADAIEAMMPSFPYRRDSSASTVECAVCLGAVEEGETARRLPGCGHMFHQACVDVWLLSNASCPVCRGRLADRAAAASASVVPVEMLDDGTVSSSSSTTTGAVPERNGWFGGRASGSGEETDLERQ</sequence>
<evidence type="ECO:0000256" key="9">
    <source>
        <dbReference type="SAM" id="Phobius"/>
    </source>
</evidence>
<dbReference type="GeneID" id="100824975"/>
<evidence type="ECO:0000256" key="2">
    <source>
        <dbReference type="ARBA" id="ARBA00012483"/>
    </source>
</evidence>
<dbReference type="RefSeq" id="XP_014753992.1">
    <property type="nucleotide sequence ID" value="XM_014898506.2"/>
</dbReference>
<dbReference type="KEGG" id="bdi:100824975"/>
<dbReference type="CDD" id="cd16461">
    <property type="entry name" value="RING-H2_EL5-like"/>
    <property type="match status" value="1"/>
</dbReference>
<dbReference type="PANTHER" id="PTHR14155">
    <property type="entry name" value="RING FINGER DOMAIN-CONTAINING"/>
    <property type="match status" value="1"/>
</dbReference>
<comment type="similarity">
    <text evidence="6">Belongs to the RING-type zinc finger family. ATL subfamily.</text>
</comment>
<dbReference type="eggNOG" id="KOG0800">
    <property type="taxonomic scope" value="Eukaryota"/>
</dbReference>
<dbReference type="EC" id="2.3.2.27" evidence="2"/>
<evidence type="ECO:0000256" key="6">
    <source>
        <dbReference type="ARBA" id="ARBA00024209"/>
    </source>
</evidence>
<keyword evidence="9" id="KW-0472">Membrane</keyword>
<dbReference type="EMBL" id="CM000881">
    <property type="protein sequence ID" value="KQK03288.1"/>
    <property type="molecule type" value="Genomic_DNA"/>
</dbReference>
<dbReference type="PROSITE" id="PS50089">
    <property type="entry name" value="ZF_RING_2"/>
    <property type="match status" value="1"/>
</dbReference>
<dbReference type="InterPro" id="IPR001841">
    <property type="entry name" value="Znf_RING"/>
</dbReference>
<feature type="domain" description="RING-type" evidence="10">
    <location>
        <begin position="108"/>
        <end position="150"/>
    </location>
</feature>
<dbReference type="Gene3D" id="3.30.40.10">
    <property type="entry name" value="Zinc/RING finger domain, C3HC4 (zinc finger)"/>
    <property type="match status" value="1"/>
</dbReference>
<dbReference type="AlphaFoldDB" id="I1HD86"/>
<evidence type="ECO:0000313" key="13">
    <source>
        <dbReference type="Proteomes" id="UP000008810"/>
    </source>
</evidence>
<dbReference type="HOGENOM" id="CLU_013137_15_10_1"/>
<keyword evidence="4 7" id="KW-0863">Zinc-finger</keyword>
<organism evidence="12">
    <name type="scientific">Brachypodium distachyon</name>
    <name type="common">Purple false brome</name>
    <name type="synonym">Trachynia distachya</name>
    <dbReference type="NCBI Taxonomy" id="15368"/>
    <lineage>
        <taxon>Eukaryota</taxon>
        <taxon>Viridiplantae</taxon>
        <taxon>Streptophyta</taxon>
        <taxon>Embryophyta</taxon>
        <taxon>Tracheophyta</taxon>
        <taxon>Spermatophyta</taxon>
        <taxon>Magnoliopsida</taxon>
        <taxon>Liliopsida</taxon>
        <taxon>Poales</taxon>
        <taxon>Poaceae</taxon>
        <taxon>BOP clade</taxon>
        <taxon>Pooideae</taxon>
        <taxon>Stipodae</taxon>
        <taxon>Brachypodieae</taxon>
        <taxon>Brachypodium</taxon>
    </lineage>
</organism>